<organism evidence="1 2">
    <name type="scientific">Pseudomonas nitroreducens</name>
    <dbReference type="NCBI Taxonomy" id="46680"/>
    <lineage>
        <taxon>Bacteria</taxon>
        <taxon>Pseudomonadati</taxon>
        <taxon>Pseudomonadota</taxon>
        <taxon>Gammaproteobacteria</taxon>
        <taxon>Pseudomonadales</taxon>
        <taxon>Pseudomonadaceae</taxon>
        <taxon>Pseudomonas</taxon>
    </lineage>
</organism>
<dbReference type="SUPFAM" id="SSF46785">
    <property type="entry name" value="Winged helix' DNA-binding domain"/>
    <property type="match status" value="1"/>
</dbReference>
<dbReference type="AlphaFoldDB" id="A0A7W7KS72"/>
<dbReference type="InterPro" id="IPR036390">
    <property type="entry name" value="WH_DNA-bd_sf"/>
</dbReference>
<gene>
    <name evidence="1" type="ORF">HNP46_006755</name>
</gene>
<dbReference type="Proteomes" id="UP000566995">
    <property type="component" value="Unassembled WGS sequence"/>
</dbReference>
<name>A0A7W7KS72_PSENT</name>
<protein>
    <submittedName>
        <fullName evidence="1">ABC-type transporter Mla MlaB component</fullName>
    </submittedName>
</protein>
<proteinExistence type="predicted"/>
<reference evidence="1 2" key="1">
    <citation type="submission" date="2020-08" db="EMBL/GenBank/DDBJ databases">
        <title>Functional genomics of gut bacteria from endangered species of beetles.</title>
        <authorList>
            <person name="Carlos-Shanley C."/>
        </authorList>
    </citation>
    <scope>NUCLEOTIDE SEQUENCE [LARGE SCALE GENOMIC DNA]</scope>
    <source>
        <strain evidence="1 2">S00179</strain>
    </source>
</reference>
<sequence>MIINLASVIGQSYALGSALGKQILPELTERIERNMDRALVAINLAGIERLDCSFAMHSLVQLVKLYREESVIYVTHADQDVLDNISGACYIRDERMRGYGPKGIELLGQPLPALPLATLEVVTPMARCTTVQVAEALGITVSNASTRLKVLFKLGLINREAKNSLTGGNEFIWISPTIKEVE</sequence>
<dbReference type="InterPro" id="IPR019885">
    <property type="entry name" value="Tscrpt_reg_HTH_AsnC-type_CS"/>
</dbReference>
<dbReference type="RefSeq" id="WP_184597773.1">
    <property type="nucleotide sequence ID" value="NZ_JACHLI010000049.1"/>
</dbReference>
<evidence type="ECO:0000313" key="2">
    <source>
        <dbReference type="Proteomes" id="UP000566995"/>
    </source>
</evidence>
<accession>A0A7W7KS72</accession>
<dbReference type="PROSITE" id="PS00519">
    <property type="entry name" value="HTH_ASNC_1"/>
    <property type="match status" value="1"/>
</dbReference>
<dbReference type="EMBL" id="JACHLI010000049">
    <property type="protein sequence ID" value="MBB4867836.1"/>
    <property type="molecule type" value="Genomic_DNA"/>
</dbReference>
<comment type="caution">
    <text evidence="1">The sequence shown here is derived from an EMBL/GenBank/DDBJ whole genome shotgun (WGS) entry which is preliminary data.</text>
</comment>
<evidence type="ECO:0000313" key="1">
    <source>
        <dbReference type="EMBL" id="MBB4867836.1"/>
    </source>
</evidence>